<accession>A0A917ZUR1</accession>
<dbReference type="EMBL" id="BMMS01000028">
    <property type="protein sequence ID" value="GGO96232.1"/>
    <property type="molecule type" value="Genomic_DNA"/>
</dbReference>
<name>A0A917ZUR1_9ACTN</name>
<proteinExistence type="predicted"/>
<keyword evidence="2" id="KW-1185">Reference proteome</keyword>
<dbReference type="Proteomes" id="UP000641932">
    <property type="component" value="Unassembled WGS sequence"/>
</dbReference>
<dbReference type="RefSeq" id="WP_189134527.1">
    <property type="nucleotide sequence ID" value="NZ_BMMS01000028.1"/>
</dbReference>
<dbReference type="SUPFAM" id="SSF55961">
    <property type="entry name" value="Bet v1-like"/>
    <property type="match status" value="1"/>
</dbReference>
<reference evidence="1" key="1">
    <citation type="journal article" date="2014" name="Int. J. Syst. Evol. Microbiol.">
        <title>Complete genome sequence of Corynebacterium casei LMG S-19264T (=DSM 44701T), isolated from a smear-ripened cheese.</title>
        <authorList>
            <consortium name="US DOE Joint Genome Institute (JGI-PGF)"/>
            <person name="Walter F."/>
            <person name="Albersmeier A."/>
            <person name="Kalinowski J."/>
            <person name="Ruckert C."/>
        </authorList>
    </citation>
    <scope>NUCLEOTIDE SEQUENCE</scope>
    <source>
        <strain evidence="1">CGMCC 4.7201</strain>
    </source>
</reference>
<dbReference type="InterPro" id="IPR023393">
    <property type="entry name" value="START-like_dom_sf"/>
</dbReference>
<organism evidence="1 2">
    <name type="scientific">Wenjunlia tyrosinilytica</name>
    <dbReference type="NCBI Taxonomy" id="1544741"/>
    <lineage>
        <taxon>Bacteria</taxon>
        <taxon>Bacillati</taxon>
        <taxon>Actinomycetota</taxon>
        <taxon>Actinomycetes</taxon>
        <taxon>Kitasatosporales</taxon>
        <taxon>Streptomycetaceae</taxon>
        <taxon>Wenjunlia</taxon>
    </lineage>
</organism>
<dbReference type="CDD" id="cd07821">
    <property type="entry name" value="PYR_PYL_RCAR_like"/>
    <property type="match status" value="1"/>
</dbReference>
<protein>
    <submittedName>
        <fullName evidence="1">Polyketide cyclase</fullName>
    </submittedName>
</protein>
<sequence>MRRLRGEELDFVERAPVRLVFARQAAAAPEEVFHALVDDPGDWPRWFRSIASCSYRGGGPCEVGTRRLVRLRAGVSFEETVLACDEPGRFVYRVDATNAPGLRALMERWRLTPAGPGGTRVEWTFAADASAPTALFLRAARAGVGRSFHGAVTALERRLAEARTRP</sequence>
<dbReference type="AlphaFoldDB" id="A0A917ZUR1"/>
<dbReference type="InterPro" id="IPR019587">
    <property type="entry name" value="Polyketide_cyclase/dehydratase"/>
</dbReference>
<reference evidence="1" key="2">
    <citation type="submission" date="2020-09" db="EMBL/GenBank/DDBJ databases">
        <authorList>
            <person name="Sun Q."/>
            <person name="Zhou Y."/>
        </authorList>
    </citation>
    <scope>NUCLEOTIDE SEQUENCE</scope>
    <source>
        <strain evidence="1">CGMCC 4.7201</strain>
    </source>
</reference>
<gene>
    <name evidence="1" type="ORF">GCM10012280_55260</name>
</gene>
<comment type="caution">
    <text evidence="1">The sequence shown here is derived from an EMBL/GenBank/DDBJ whole genome shotgun (WGS) entry which is preliminary data.</text>
</comment>
<evidence type="ECO:0000313" key="2">
    <source>
        <dbReference type="Proteomes" id="UP000641932"/>
    </source>
</evidence>
<evidence type="ECO:0000313" key="1">
    <source>
        <dbReference type="EMBL" id="GGO96232.1"/>
    </source>
</evidence>
<dbReference type="Gene3D" id="3.30.530.20">
    <property type="match status" value="1"/>
</dbReference>
<dbReference type="Pfam" id="PF10604">
    <property type="entry name" value="Polyketide_cyc2"/>
    <property type="match status" value="1"/>
</dbReference>